<dbReference type="Pfam" id="PF01425">
    <property type="entry name" value="Amidase"/>
    <property type="match status" value="1"/>
</dbReference>
<feature type="region of interest" description="Disordered" evidence="1">
    <location>
        <begin position="95"/>
        <end position="114"/>
    </location>
</feature>
<evidence type="ECO:0000256" key="1">
    <source>
        <dbReference type="SAM" id="MobiDB-lite"/>
    </source>
</evidence>
<organism evidence="3 4">
    <name type="scientific">Actinocorallia aurantiaca</name>
    <dbReference type="NCBI Taxonomy" id="46204"/>
    <lineage>
        <taxon>Bacteria</taxon>
        <taxon>Bacillati</taxon>
        <taxon>Actinomycetota</taxon>
        <taxon>Actinomycetes</taxon>
        <taxon>Streptosporangiales</taxon>
        <taxon>Thermomonosporaceae</taxon>
        <taxon>Actinocorallia</taxon>
    </lineage>
</organism>
<evidence type="ECO:0000313" key="4">
    <source>
        <dbReference type="Proteomes" id="UP001501842"/>
    </source>
</evidence>
<accession>A0ABN3TSH9</accession>
<feature type="region of interest" description="Disordered" evidence="1">
    <location>
        <begin position="1"/>
        <end position="22"/>
    </location>
</feature>
<evidence type="ECO:0000259" key="2">
    <source>
        <dbReference type="Pfam" id="PF01425"/>
    </source>
</evidence>
<dbReference type="SUPFAM" id="SSF75304">
    <property type="entry name" value="Amidase signature (AS) enzymes"/>
    <property type="match status" value="1"/>
</dbReference>
<proteinExistence type="predicted"/>
<dbReference type="InterPro" id="IPR020556">
    <property type="entry name" value="Amidase_CS"/>
</dbReference>
<dbReference type="EMBL" id="BAAATZ010000001">
    <property type="protein sequence ID" value="GAA2718278.1"/>
    <property type="molecule type" value="Genomic_DNA"/>
</dbReference>
<dbReference type="PROSITE" id="PS00571">
    <property type="entry name" value="AMIDASES"/>
    <property type="match status" value="1"/>
</dbReference>
<feature type="domain" description="Amidase" evidence="2">
    <location>
        <begin position="20"/>
        <end position="195"/>
    </location>
</feature>
<reference evidence="3 4" key="1">
    <citation type="journal article" date="2019" name="Int. J. Syst. Evol. Microbiol.">
        <title>The Global Catalogue of Microorganisms (GCM) 10K type strain sequencing project: providing services to taxonomists for standard genome sequencing and annotation.</title>
        <authorList>
            <consortium name="The Broad Institute Genomics Platform"/>
            <consortium name="The Broad Institute Genome Sequencing Center for Infectious Disease"/>
            <person name="Wu L."/>
            <person name="Ma J."/>
        </authorList>
    </citation>
    <scope>NUCLEOTIDE SEQUENCE [LARGE SCALE GENOMIC DNA]</scope>
    <source>
        <strain evidence="3 4">JCM 8201</strain>
    </source>
</reference>
<name>A0ABN3TSH9_9ACTN</name>
<protein>
    <submittedName>
        <fullName evidence="3">Amidase</fullName>
    </submittedName>
</protein>
<dbReference type="InterPro" id="IPR023631">
    <property type="entry name" value="Amidase_dom"/>
</dbReference>
<dbReference type="Proteomes" id="UP001501842">
    <property type="component" value="Unassembled WGS sequence"/>
</dbReference>
<dbReference type="NCBIfam" id="NF006169">
    <property type="entry name" value="PRK08310.1"/>
    <property type="match status" value="1"/>
</dbReference>
<gene>
    <name evidence="3" type="ORF">GCM10010439_00970</name>
</gene>
<dbReference type="InterPro" id="IPR036928">
    <property type="entry name" value="AS_sf"/>
</dbReference>
<dbReference type="PANTHER" id="PTHR46310:SF7">
    <property type="entry name" value="AMIDASE 1"/>
    <property type="match status" value="1"/>
</dbReference>
<evidence type="ECO:0000313" key="3">
    <source>
        <dbReference type="EMBL" id="GAA2718278.1"/>
    </source>
</evidence>
<comment type="caution">
    <text evidence="3">The sequence shown here is derived from an EMBL/GenBank/DDBJ whole genome shotgun (WGS) entry which is preliminary data.</text>
</comment>
<dbReference type="Gene3D" id="3.90.1300.10">
    <property type="entry name" value="Amidase signature (AS) domain"/>
    <property type="match status" value="1"/>
</dbReference>
<sequence>MHEIDPLIPWLPPVPDEPSASPTGPLAGLRFVVKDVIDVAGLPTGAGNPLWLDTHPAPERDAEAVARLRRAGASFAGKVHTDELAFSLAGTNHHYGSPRNPAAPGRLTGGSSSGSASAVASGLADIGLGTDTAGSVRVPAAFTGLYGLRPTHSRVSRDGCVPLAPSFDAPGLLTRTLDVLRPAAATLLDPCPEQPAPEWLLLPDDLWHPVPAEIRAALAASLAVLRPLLKPDPTPLFRGPDAWDEAVTAYSTVQGFEAWTAHGDWITRESPDFGPGVASRFARASKVTPSAAATARTVLARTAALLHTRLRRSVLAVPTAPMTPPLLTEPGDRSRLLPYTCLSPLSGTPALTVPAAALDDLPLGLSLIGPPGSDEHLLDLASALHA</sequence>
<keyword evidence="4" id="KW-1185">Reference proteome</keyword>
<dbReference type="PANTHER" id="PTHR46310">
    <property type="entry name" value="AMIDASE 1"/>
    <property type="match status" value="1"/>
</dbReference>
<dbReference type="RefSeq" id="WP_344448020.1">
    <property type="nucleotide sequence ID" value="NZ_BAAATZ010000001.1"/>
</dbReference>